<feature type="domain" description="ENPP1-3/EXOG-like endonuclease/phosphodiesterase" evidence="11">
    <location>
        <begin position="56"/>
        <end position="258"/>
    </location>
</feature>
<dbReference type="PROSITE" id="PS51257">
    <property type="entry name" value="PROKAR_LIPOPROTEIN"/>
    <property type="match status" value="1"/>
</dbReference>
<evidence type="ECO:0000256" key="9">
    <source>
        <dbReference type="PIRSR" id="PIRSR640255-2"/>
    </source>
</evidence>
<dbReference type="InterPro" id="IPR044925">
    <property type="entry name" value="His-Me_finger_sf"/>
</dbReference>
<dbReference type="InterPro" id="IPR001604">
    <property type="entry name" value="Endo_G_ENPP1-like_dom"/>
</dbReference>
<dbReference type="PROSITE" id="PS01070">
    <property type="entry name" value="NUCLEASE_NON_SPEC"/>
    <property type="match status" value="1"/>
</dbReference>
<evidence type="ECO:0000313" key="14">
    <source>
        <dbReference type="Proteomes" id="UP000248857"/>
    </source>
</evidence>
<evidence type="ECO:0000256" key="4">
    <source>
        <dbReference type="ARBA" id="ARBA00022723"/>
    </source>
</evidence>
<evidence type="ECO:0000256" key="7">
    <source>
        <dbReference type="ARBA" id="ARBA00022842"/>
    </source>
</evidence>
<dbReference type="SUPFAM" id="SSF54060">
    <property type="entry name" value="His-Me finger endonucleases"/>
    <property type="match status" value="1"/>
</dbReference>
<dbReference type="PANTHER" id="PTHR13966:SF5">
    <property type="entry name" value="ENDONUCLEASE G, MITOCHONDRIAL"/>
    <property type="match status" value="1"/>
</dbReference>
<accession>A0A2W1JN25</accession>
<dbReference type="Pfam" id="PF01223">
    <property type="entry name" value="Endonuclease_NS"/>
    <property type="match status" value="1"/>
</dbReference>
<evidence type="ECO:0000256" key="8">
    <source>
        <dbReference type="PIRSR" id="PIRSR640255-1"/>
    </source>
</evidence>
<dbReference type="EMBL" id="PQWO01000002">
    <property type="protein sequence ID" value="PZD74689.1"/>
    <property type="molecule type" value="Genomic_DNA"/>
</dbReference>
<comment type="similarity">
    <text evidence="2 10">Belongs to the DNA/RNA non-specific endonuclease family.</text>
</comment>
<comment type="caution">
    <text evidence="13">The sequence shown here is derived from an EMBL/GenBank/DDBJ whole genome shotgun (WGS) entry which is preliminary data.</text>
</comment>
<comment type="cofactor">
    <cofactor evidence="1 10">
        <name>Mg(2+)</name>
        <dbReference type="ChEBI" id="CHEBI:18420"/>
    </cofactor>
</comment>
<keyword evidence="7" id="KW-0460">Magnesium</keyword>
<evidence type="ECO:0000256" key="5">
    <source>
        <dbReference type="ARBA" id="ARBA00022759"/>
    </source>
</evidence>
<feature type="active site" description="Proton acceptor" evidence="8">
    <location>
        <position position="118"/>
    </location>
</feature>
<dbReference type="InterPro" id="IPR044929">
    <property type="entry name" value="DNA/RNA_non-sp_Endonuclease_sf"/>
</dbReference>
<dbReference type="InterPro" id="IPR020821">
    <property type="entry name" value="ENPP1-3/EXOG-like_nuc-like"/>
</dbReference>
<organism evidence="13 14">
    <name type="scientific">Acaryochloris thomasi RCC1774</name>
    <dbReference type="NCBI Taxonomy" id="1764569"/>
    <lineage>
        <taxon>Bacteria</taxon>
        <taxon>Bacillati</taxon>
        <taxon>Cyanobacteriota</taxon>
        <taxon>Cyanophyceae</taxon>
        <taxon>Acaryochloridales</taxon>
        <taxon>Acaryochloridaceae</taxon>
        <taxon>Acaryochloris</taxon>
        <taxon>Acaryochloris thomasi</taxon>
    </lineage>
</organism>
<feature type="domain" description="DNA/RNA non-specific endonuclease/pyrophosphatase/phosphodiesterase" evidence="12">
    <location>
        <begin position="55"/>
        <end position="258"/>
    </location>
</feature>
<dbReference type="PANTHER" id="PTHR13966">
    <property type="entry name" value="ENDONUCLEASE RELATED"/>
    <property type="match status" value="1"/>
</dbReference>
<dbReference type="EC" id="3.1.30.-" evidence="10"/>
<dbReference type="GO" id="GO:0016787">
    <property type="term" value="F:hydrolase activity"/>
    <property type="evidence" value="ECO:0007669"/>
    <property type="project" value="UniProtKB-KW"/>
</dbReference>
<dbReference type="OrthoDB" id="9811262at2"/>
<dbReference type="Proteomes" id="UP000248857">
    <property type="component" value="Unassembled WGS sequence"/>
</dbReference>
<keyword evidence="6 10" id="KW-0378">Hydrolase</keyword>
<dbReference type="CDD" id="cd00091">
    <property type="entry name" value="NUC"/>
    <property type="match status" value="1"/>
</dbReference>
<evidence type="ECO:0000259" key="12">
    <source>
        <dbReference type="SMART" id="SM00892"/>
    </source>
</evidence>
<feature type="binding site" evidence="9">
    <location>
        <position position="149"/>
    </location>
    <ligand>
        <name>Mg(2+)</name>
        <dbReference type="ChEBI" id="CHEBI:18420"/>
        <note>catalytic</note>
    </ligand>
</feature>
<dbReference type="SMART" id="SM00477">
    <property type="entry name" value="NUC"/>
    <property type="match status" value="1"/>
</dbReference>
<evidence type="ECO:0000256" key="2">
    <source>
        <dbReference type="ARBA" id="ARBA00010052"/>
    </source>
</evidence>
<reference evidence="13 14" key="1">
    <citation type="journal article" date="2018" name="Sci. Rep.">
        <title>A novel species of the marine cyanobacterium Acaryochloris with a unique pigment content and lifestyle.</title>
        <authorList>
            <person name="Partensky F."/>
            <person name="Six C."/>
            <person name="Ratin M."/>
            <person name="Garczarek L."/>
            <person name="Vaulot D."/>
            <person name="Probert I."/>
            <person name="Calteau A."/>
            <person name="Gourvil P."/>
            <person name="Marie D."/>
            <person name="Grebert T."/>
            <person name="Bouchier C."/>
            <person name="Le Panse S."/>
            <person name="Gachenot M."/>
            <person name="Rodriguez F."/>
            <person name="Garrido J.L."/>
        </authorList>
    </citation>
    <scope>NUCLEOTIDE SEQUENCE [LARGE SCALE GENOMIC DNA]</scope>
    <source>
        <strain evidence="13 14">RCC1774</strain>
    </source>
</reference>
<evidence type="ECO:0000313" key="13">
    <source>
        <dbReference type="EMBL" id="PZD74689.1"/>
    </source>
</evidence>
<dbReference type="GO" id="GO:0003676">
    <property type="term" value="F:nucleic acid binding"/>
    <property type="evidence" value="ECO:0007669"/>
    <property type="project" value="InterPro"/>
</dbReference>
<sequence length="276" mass="30849">MRKWRLSVISVCLLAFLTGCGLLTGALSPRIDHLALGNPSNATPTGLTPNNYLMTKPQFALSYNRKRGIPNWVSWQLDSGWLGDVERQNDFRPDSALPEQWERVTPTDYRRSGYDRGHLAPSGDRTNTQVNNSATFLMTNIIPQAADINRGPWVDLEQYCRYLVDRGKELYIVAGGYGKRDAIATGKIIPPNRVWKVVVVLDAPGQGPEGISPQTRVIAVDMPNQNGDSDAPWTAFTVSVDSLEHQTGYDFLRKVPKSVQDSIEVRVDRGKQKIRR</sequence>
<dbReference type="GO" id="GO:0004519">
    <property type="term" value="F:endonuclease activity"/>
    <property type="evidence" value="ECO:0007669"/>
    <property type="project" value="UniProtKB-UniRule"/>
</dbReference>
<evidence type="ECO:0000256" key="1">
    <source>
        <dbReference type="ARBA" id="ARBA00001946"/>
    </source>
</evidence>
<keyword evidence="4 9" id="KW-0479">Metal-binding</keyword>
<dbReference type="InterPro" id="IPR040255">
    <property type="entry name" value="Non-specific_endonuclease"/>
</dbReference>
<evidence type="ECO:0000256" key="10">
    <source>
        <dbReference type="RuleBase" id="RU366055"/>
    </source>
</evidence>
<keyword evidence="3 10" id="KW-0540">Nuclease</keyword>
<dbReference type="Gene3D" id="3.40.570.10">
    <property type="entry name" value="Extracellular Endonuclease, subunit A"/>
    <property type="match status" value="1"/>
</dbReference>
<keyword evidence="14" id="KW-1185">Reference proteome</keyword>
<protein>
    <recommendedName>
        <fullName evidence="10">Endonuclease</fullName>
        <ecNumber evidence="10">3.1.30.-</ecNumber>
    </recommendedName>
</protein>
<name>A0A2W1JN25_9CYAN</name>
<dbReference type="AlphaFoldDB" id="A0A2W1JN25"/>
<keyword evidence="5 10" id="KW-0255">Endonuclease</keyword>
<dbReference type="GO" id="GO:0046872">
    <property type="term" value="F:metal ion binding"/>
    <property type="evidence" value="ECO:0007669"/>
    <property type="project" value="UniProtKB-KW"/>
</dbReference>
<gene>
    <name evidence="13" type="primary">nucA</name>
    <name evidence="13" type="ORF">C1752_00971</name>
</gene>
<dbReference type="InterPro" id="IPR018524">
    <property type="entry name" value="DNA/RNA_endonuclease_AS"/>
</dbReference>
<proteinExistence type="inferred from homology"/>
<evidence type="ECO:0000259" key="11">
    <source>
        <dbReference type="SMART" id="SM00477"/>
    </source>
</evidence>
<evidence type="ECO:0000256" key="6">
    <source>
        <dbReference type="ARBA" id="ARBA00022801"/>
    </source>
</evidence>
<dbReference type="SMART" id="SM00892">
    <property type="entry name" value="Endonuclease_NS"/>
    <property type="match status" value="1"/>
</dbReference>
<evidence type="ECO:0000256" key="3">
    <source>
        <dbReference type="ARBA" id="ARBA00022722"/>
    </source>
</evidence>